<evidence type="ECO:0000313" key="3">
    <source>
        <dbReference type="EMBL" id="MCT7658909.1"/>
    </source>
</evidence>
<organism evidence="3 4">
    <name type="scientific">Mycobacterium deserti</name>
    <dbReference type="NCBI Taxonomy" id="2978347"/>
    <lineage>
        <taxon>Bacteria</taxon>
        <taxon>Bacillati</taxon>
        <taxon>Actinomycetota</taxon>
        <taxon>Actinomycetes</taxon>
        <taxon>Mycobacteriales</taxon>
        <taxon>Mycobacteriaceae</taxon>
        <taxon>Mycobacterium</taxon>
    </lineage>
</organism>
<feature type="chain" id="PRO_5045095335" evidence="1">
    <location>
        <begin position="36"/>
        <end position="126"/>
    </location>
</feature>
<feature type="signal peptide" evidence="1">
    <location>
        <begin position="1"/>
        <end position="35"/>
    </location>
</feature>
<protein>
    <submittedName>
        <fullName evidence="3">Heme-binding protein</fullName>
    </submittedName>
</protein>
<keyword evidence="4" id="KW-1185">Reference proteome</keyword>
<dbReference type="Gene3D" id="1.20.20.20">
    <property type="entry name" value="Haemophore, haem-binding domain"/>
    <property type="match status" value="1"/>
</dbReference>
<dbReference type="EMBL" id="JAODWD010000002">
    <property type="protein sequence ID" value="MCT7658909.1"/>
    <property type="molecule type" value="Genomic_DNA"/>
</dbReference>
<reference evidence="4" key="1">
    <citation type="submission" date="2023-07" db="EMBL/GenBank/DDBJ databases">
        <authorList>
            <person name="Deng Y."/>
            <person name="Zhang Y.-Q."/>
        </authorList>
    </citation>
    <scope>NUCLEOTIDE SEQUENCE [LARGE SCALE GENOMIC DNA]</scope>
    <source>
        <strain evidence="4">CPCC 205710</strain>
    </source>
</reference>
<accession>A0ABT2M9G8</accession>
<evidence type="ECO:0000256" key="1">
    <source>
        <dbReference type="SAM" id="SignalP"/>
    </source>
</evidence>
<gene>
    <name evidence="3" type="ORF">N4S67_10790</name>
</gene>
<evidence type="ECO:0000259" key="2">
    <source>
        <dbReference type="Pfam" id="PF16525"/>
    </source>
</evidence>
<keyword evidence="1" id="KW-0732">Signal</keyword>
<evidence type="ECO:0000313" key="4">
    <source>
        <dbReference type="Proteomes" id="UP001206639"/>
    </source>
</evidence>
<feature type="domain" description="Haemophore haem-binding" evidence="2">
    <location>
        <begin position="40"/>
        <end position="116"/>
    </location>
</feature>
<dbReference type="Pfam" id="PF16525">
    <property type="entry name" value="MHB"/>
    <property type="match status" value="1"/>
</dbReference>
<dbReference type="InterPro" id="IPR038378">
    <property type="entry name" value="MHB_sf"/>
</dbReference>
<dbReference type="NCBIfam" id="TIGR04529">
    <property type="entry name" value="MTB_hemophore"/>
    <property type="match status" value="1"/>
</dbReference>
<dbReference type="Proteomes" id="UP001206639">
    <property type="component" value="Unassembled WGS sequence"/>
</dbReference>
<name>A0ABT2M9G8_9MYCO</name>
<sequence length="126" mass="13007">MLLSARTARRAVAGAVGTGAIAGAMLFGAMPTAAAQDGPPNCTAADLAGVASGVSAATSAYLFSHPDVNWFFTSLEGQPRDQIRDDVQRYLDANPQVKAELTGIRQPLVDIKNRCGDTNGDGIADS</sequence>
<dbReference type="InterPro" id="IPR032407">
    <property type="entry name" value="MHB"/>
</dbReference>
<dbReference type="RefSeq" id="WP_260992932.1">
    <property type="nucleotide sequence ID" value="NZ_JAODWD010000002.1"/>
</dbReference>
<comment type="caution">
    <text evidence="3">The sequence shown here is derived from an EMBL/GenBank/DDBJ whole genome shotgun (WGS) entry which is preliminary data.</text>
</comment>
<proteinExistence type="predicted"/>